<dbReference type="EMBL" id="CAEKDK010000002">
    <property type="protein sequence ID" value="CAB4269212.1"/>
    <property type="molecule type" value="Genomic_DNA"/>
</dbReference>
<sequence>MIHLTCHLAWEAKVADPVQFRWMYPVERYLHKLKTYVRNKAHLEGSIAEGVLGDECLIFCSRYLHRVETKFNKRDRNNNGGQPSYDTSPLSIFSTPGQAFGKGVIREKSIELHKAATHYVLKNCGEALPFVQEHRNILIQSSVDNVEESHRLQFSNWISKRHDENKKTQNSGVMVKGENQIDDVP</sequence>
<dbReference type="Proteomes" id="UP000507222">
    <property type="component" value="Unassembled WGS sequence"/>
</dbReference>
<protein>
    <recommendedName>
        <fullName evidence="2">DUF4218 domain-containing protein</fullName>
    </recommendedName>
</protein>
<dbReference type="AlphaFoldDB" id="A0A6J5TZF8"/>
<evidence type="ECO:0000313" key="4">
    <source>
        <dbReference type="Proteomes" id="UP000507222"/>
    </source>
</evidence>
<evidence type="ECO:0000313" key="3">
    <source>
        <dbReference type="EMBL" id="CAB4269212.1"/>
    </source>
</evidence>
<proteinExistence type="predicted"/>
<gene>
    <name evidence="3" type="ORF">CURHAP_LOCUS14530</name>
</gene>
<evidence type="ECO:0000256" key="1">
    <source>
        <dbReference type="SAM" id="MobiDB-lite"/>
    </source>
</evidence>
<name>A0A6J5TZF8_PRUAR</name>
<accession>A0A6J5TZF8</accession>
<evidence type="ECO:0000259" key="2">
    <source>
        <dbReference type="Pfam" id="PF13960"/>
    </source>
</evidence>
<dbReference type="Pfam" id="PF13960">
    <property type="entry name" value="DUF4218"/>
    <property type="match status" value="1"/>
</dbReference>
<dbReference type="InterPro" id="IPR025452">
    <property type="entry name" value="DUF4218"/>
</dbReference>
<reference evidence="3 4" key="1">
    <citation type="submission" date="2020-05" db="EMBL/GenBank/DDBJ databases">
        <authorList>
            <person name="Campoy J."/>
            <person name="Schneeberger K."/>
            <person name="Spophaly S."/>
        </authorList>
    </citation>
    <scope>NUCLEOTIDE SEQUENCE [LARGE SCALE GENOMIC DNA]</scope>
    <source>
        <strain evidence="3">PruArmRojPasFocal</strain>
    </source>
</reference>
<feature type="domain" description="DUF4218" evidence="2">
    <location>
        <begin position="1"/>
        <end position="77"/>
    </location>
</feature>
<organism evidence="3 4">
    <name type="scientific">Prunus armeniaca</name>
    <name type="common">Apricot</name>
    <name type="synonym">Armeniaca vulgaris</name>
    <dbReference type="NCBI Taxonomy" id="36596"/>
    <lineage>
        <taxon>Eukaryota</taxon>
        <taxon>Viridiplantae</taxon>
        <taxon>Streptophyta</taxon>
        <taxon>Embryophyta</taxon>
        <taxon>Tracheophyta</taxon>
        <taxon>Spermatophyta</taxon>
        <taxon>Magnoliopsida</taxon>
        <taxon>eudicotyledons</taxon>
        <taxon>Gunneridae</taxon>
        <taxon>Pentapetalae</taxon>
        <taxon>rosids</taxon>
        <taxon>fabids</taxon>
        <taxon>Rosales</taxon>
        <taxon>Rosaceae</taxon>
        <taxon>Amygdaloideae</taxon>
        <taxon>Amygdaleae</taxon>
        <taxon>Prunus</taxon>
    </lineage>
</organism>
<feature type="region of interest" description="Disordered" evidence="1">
    <location>
        <begin position="163"/>
        <end position="185"/>
    </location>
</feature>
<dbReference type="PANTHER" id="PTHR48258">
    <property type="entry name" value="DUF4218 DOMAIN-CONTAINING PROTEIN-RELATED"/>
    <property type="match status" value="1"/>
</dbReference>